<proteinExistence type="predicted"/>
<evidence type="ECO:0000256" key="1">
    <source>
        <dbReference type="SAM" id="MobiDB-lite"/>
    </source>
</evidence>
<sequence length="113" mass="12731">MLPLYRACQRMCRRLADDLFLSDDLRAHARGWTNEPIRHGTSRRYRDPRWDRLSACPHCDAVGHRGIDPCPACAGRGVLDSAAAPAVGNDEEERREPLKVTAERLDLPPGDDR</sequence>
<feature type="compositionally biased region" description="Basic and acidic residues" evidence="1">
    <location>
        <begin position="92"/>
        <end position="113"/>
    </location>
</feature>
<dbReference type="AlphaFoldDB" id="A0A7Y9J905"/>
<comment type="caution">
    <text evidence="2">The sequence shown here is derived from an EMBL/GenBank/DDBJ whole genome shotgun (WGS) entry which is preliminary data.</text>
</comment>
<feature type="region of interest" description="Disordered" evidence="1">
    <location>
        <begin position="82"/>
        <end position="113"/>
    </location>
</feature>
<protein>
    <submittedName>
        <fullName evidence="2">Uncharacterized protein</fullName>
    </submittedName>
</protein>
<reference evidence="2 3" key="1">
    <citation type="submission" date="2020-07" db="EMBL/GenBank/DDBJ databases">
        <title>Sequencing the genomes of 1000 actinobacteria strains.</title>
        <authorList>
            <person name="Klenk H.-P."/>
        </authorList>
    </citation>
    <scope>NUCLEOTIDE SEQUENCE [LARGE SCALE GENOMIC DNA]</scope>
    <source>
        <strain evidence="2 3">DSM 45772</strain>
    </source>
</reference>
<organism evidence="2 3">
    <name type="scientific">Actinomycetospora corticicola</name>
    <dbReference type="NCBI Taxonomy" id="663602"/>
    <lineage>
        <taxon>Bacteria</taxon>
        <taxon>Bacillati</taxon>
        <taxon>Actinomycetota</taxon>
        <taxon>Actinomycetes</taxon>
        <taxon>Pseudonocardiales</taxon>
        <taxon>Pseudonocardiaceae</taxon>
        <taxon>Actinomycetospora</taxon>
    </lineage>
</organism>
<gene>
    <name evidence="2" type="ORF">BJ983_005081</name>
</gene>
<dbReference type="Gene3D" id="6.20.20.10">
    <property type="match status" value="1"/>
</dbReference>
<dbReference type="EMBL" id="JACCBN010000001">
    <property type="protein sequence ID" value="NYD38979.1"/>
    <property type="molecule type" value="Genomic_DNA"/>
</dbReference>
<keyword evidence="3" id="KW-1185">Reference proteome</keyword>
<accession>A0A7Y9J905</accession>
<name>A0A7Y9J905_9PSEU</name>
<evidence type="ECO:0000313" key="3">
    <source>
        <dbReference type="Proteomes" id="UP000535890"/>
    </source>
</evidence>
<evidence type="ECO:0000313" key="2">
    <source>
        <dbReference type="EMBL" id="NYD38979.1"/>
    </source>
</evidence>
<dbReference type="Proteomes" id="UP000535890">
    <property type="component" value="Unassembled WGS sequence"/>
</dbReference>